<dbReference type="SUPFAM" id="SSF46785">
    <property type="entry name" value="Winged helix' DNA-binding domain"/>
    <property type="match status" value="1"/>
</dbReference>
<dbReference type="PROSITE" id="PS51063">
    <property type="entry name" value="HTH_CRP_2"/>
    <property type="match status" value="1"/>
</dbReference>
<evidence type="ECO:0000256" key="3">
    <source>
        <dbReference type="ARBA" id="ARBA00023159"/>
    </source>
</evidence>
<proteinExistence type="predicted"/>
<sequence length="229" mass="26798">MNYLDVHELLMKEGNIFKFILASDPLFHNNKEKLVLEKGEWINQKDSQYIYILESGILAQLIGRNDVRKQIICTSFLTKDNIILNKKFSQNEKFDFSAITRATLVRIETSIVLEILEKTPFFTDVLLEIIHDLNQREYIFSSQFQYQIKDRVILLLKKLALELGIKNGEKHILPRGITSYYIAAYCGCTRQSAIKILNHLEEEQLIRYKHCPIEIFDIKELTNISLETV</sequence>
<keyword evidence="1" id="KW-0805">Transcription regulation</keyword>
<dbReference type="GO" id="GO:0006355">
    <property type="term" value="P:regulation of DNA-templated transcription"/>
    <property type="evidence" value="ECO:0007669"/>
    <property type="project" value="InterPro"/>
</dbReference>
<dbReference type="Proteomes" id="UP000569903">
    <property type="component" value="Unassembled WGS sequence"/>
</dbReference>
<organism evidence="6 7">
    <name type="scientific">Listeria newyorkensis</name>
    <dbReference type="NCBI Taxonomy" id="1497681"/>
    <lineage>
        <taxon>Bacteria</taxon>
        <taxon>Bacillati</taxon>
        <taxon>Bacillota</taxon>
        <taxon>Bacilli</taxon>
        <taxon>Bacillales</taxon>
        <taxon>Listeriaceae</taxon>
        <taxon>Listeria</taxon>
    </lineage>
</organism>
<keyword evidence="3" id="KW-0010">Activator</keyword>
<gene>
    <name evidence="6" type="ORF">HB850_12495</name>
</gene>
<dbReference type="GO" id="GO:0003677">
    <property type="term" value="F:DNA binding"/>
    <property type="evidence" value="ECO:0007669"/>
    <property type="project" value="UniProtKB-KW"/>
</dbReference>
<keyword evidence="4" id="KW-0804">Transcription</keyword>
<evidence type="ECO:0000256" key="1">
    <source>
        <dbReference type="ARBA" id="ARBA00023015"/>
    </source>
</evidence>
<dbReference type="InterPro" id="IPR012318">
    <property type="entry name" value="HTH_CRP"/>
</dbReference>
<keyword evidence="2" id="KW-0238">DNA-binding</keyword>
<dbReference type="Gene3D" id="2.60.120.10">
    <property type="entry name" value="Jelly Rolls"/>
    <property type="match status" value="1"/>
</dbReference>
<protein>
    <submittedName>
        <fullName evidence="6">Crp/Fnr family transcriptional regulator</fullName>
    </submittedName>
</protein>
<dbReference type="InterPro" id="IPR036390">
    <property type="entry name" value="WH_DNA-bd_sf"/>
</dbReference>
<dbReference type="SUPFAM" id="SSF51206">
    <property type="entry name" value="cAMP-binding domain-like"/>
    <property type="match status" value="1"/>
</dbReference>
<evidence type="ECO:0000313" key="7">
    <source>
        <dbReference type="Proteomes" id="UP000569903"/>
    </source>
</evidence>
<dbReference type="InterPro" id="IPR018490">
    <property type="entry name" value="cNMP-bd_dom_sf"/>
</dbReference>
<accession>A0A841YZ25</accession>
<feature type="domain" description="HTH crp-type" evidence="5">
    <location>
        <begin position="146"/>
        <end position="219"/>
    </location>
</feature>
<dbReference type="Pfam" id="PF13545">
    <property type="entry name" value="HTH_Crp_2"/>
    <property type="match status" value="1"/>
</dbReference>
<evidence type="ECO:0000259" key="5">
    <source>
        <dbReference type="PROSITE" id="PS51063"/>
    </source>
</evidence>
<evidence type="ECO:0000256" key="4">
    <source>
        <dbReference type="ARBA" id="ARBA00023163"/>
    </source>
</evidence>
<reference evidence="6 7" key="1">
    <citation type="submission" date="2020-03" db="EMBL/GenBank/DDBJ databases">
        <title>Soil Listeria distribution.</title>
        <authorList>
            <person name="Liao J."/>
            <person name="Wiedmann M."/>
        </authorList>
    </citation>
    <scope>NUCLEOTIDE SEQUENCE [LARGE SCALE GENOMIC DNA]</scope>
    <source>
        <strain evidence="6 7">FSL L7-1614</strain>
    </source>
</reference>
<comment type="caution">
    <text evidence="6">The sequence shown here is derived from an EMBL/GenBank/DDBJ whole genome shotgun (WGS) entry which is preliminary data.</text>
</comment>
<dbReference type="AlphaFoldDB" id="A0A841YZ25"/>
<dbReference type="RefSeq" id="WP_185389714.1">
    <property type="nucleotide sequence ID" value="NZ_JAARQN010000013.1"/>
</dbReference>
<name>A0A841YZ25_9LIST</name>
<evidence type="ECO:0000256" key="2">
    <source>
        <dbReference type="ARBA" id="ARBA00023125"/>
    </source>
</evidence>
<evidence type="ECO:0000313" key="6">
    <source>
        <dbReference type="EMBL" id="MBC1458575.1"/>
    </source>
</evidence>
<dbReference type="InterPro" id="IPR014710">
    <property type="entry name" value="RmlC-like_jellyroll"/>
</dbReference>
<dbReference type="EMBL" id="JAARQN010000013">
    <property type="protein sequence ID" value="MBC1458575.1"/>
    <property type="molecule type" value="Genomic_DNA"/>
</dbReference>